<organism evidence="2 3">
    <name type="scientific">Mycolicibacterium vanbaalenii</name>
    <name type="common">Mycobacterium vanbaalenii</name>
    <dbReference type="NCBI Taxonomy" id="110539"/>
    <lineage>
        <taxon>Bacteria</taxon>
        <taxon>Bacillati</taxon>
        <taxon>Actinomycetota</taxon>
        <taxon>Actinomycetes</taxon>
        <taxon>Mycobacteriales</taxon>
        <taxon>Mycobacteriaceae</taxon>
        <taxon>Mycolicibacterium</taxon>
    </lineage>
</organism>
<reference evidence="2 3" key="1">
    <citation type="submission" date="2019-11" db="EMBL/GenBank/DDBJ databases">
        <authorList>
            <person name="Holert J."/>
        </authorList>
    </citation>
    <scope>NUCLEOTIDE SEQUENCE [LARGE SCALE GENOMIC DNA]</scope>
    <source>
        <strain evidence="2">BC8_1</strain>
    </source>
</reference>
<evidence type="ECO:0000313" key="3">
    <source>
        <dbReference type="Proteomes" id="UP000430146"/>
    </source>
</evidence>
<sequence length="416" mass="44795">MNEAREIDVELLWGPSPLTRALATCGAAVLAAAALSSRWQLIVFAAPLLGVLCSVRWQRGRPAVRISSSAGRQYFFESEQARSTVTVTADTAVALSLSTVDGMDLEVLVEDAADRQTVAVSASRWGRYVVRAHVEAFAAGGLLCGTATVEVADCCVFPIAPPQDTSLPDTDLPDRLGTHLTRHVGPGVEFADIRAYIPGDQLRTVNWPVSARRGALHVTERLTDRAADVVVLIDTHTQPLGPATEATDRMARGAVQVVQSALRQGDRAGVVALGTRRTHWLGADMGKAQFYRILDTILDATGGPETGMSTLAPPGAVPTGAIVIAFSTLLDTDFALALIDLRKRGHTVVAIDILVGAPFAGDRDPLVARMWALQRSFMYRDMGTIGVDVVPWSPEHTVDQAMVLIPRHRRPKLHRR</sequence>
<dbReference type="EMBL" id="CACSIP010000023">
    <property type="protein sequence ID" value="CAA0124281.1"/>
    <property type="molecule type" value="Genomic_DNA"/>
</dbReference>
<dbReference type="Proteomes" id="UP000430146">
    <property type="component" value="Unassembled WGS sequence"/>
</dbReference>
<evidence type="ECO:0000259" key="1">
    <source>
        <dbReference type="Pfam" id="PF01882"/>
    </source>
</evidence>
<keyword evidence="3" id="KW-1185">Reference proteome</keyword>
<dbReference type="PANTHER" id="PTHR33608:SF14">
    <property type="entry name" value="POSSIBLE CONSERVED SECRETED PROTEIN"/>
    <property type="match status" value="1"/>
</dbReference>
<dbReference type="Pfam" id="PF01882">
    <property type="entry name" value="DUF58"/>
    <property type="match status" value="1"/>
</dbReference>
<protein>
    <recommendedName>
        <fullName evidence="1">DUF58 domain-containing protein</fullName>
    </recommendedName>
</protein>
<name>A0A5S9QXT5_MYCVN</name>
<dbReference type="RefSeq" id="WP_159231533.1">
    <property type="nucleotide sequence ID" value="NZ_CACSIP010000023.1"/>
</dbReference>
<dbReference type="OrthoDB" id="9776116at2"/>
<gene>
    <name evidence="2" type="ORF">AELLOGFF_00929</name>
</gene>
<evidence type="ECO:0000313" key="2">
    <source>
        <dbReference type="EMBL" id="CAA0124281.1"/>
    </source>
</evidence>
<accession>A0A5S9QXT5</accession>
<proteinExistence type="predicted"/>
<dbReference type="InterPro" id="IPR002881">
    <property type="entry name" value="DUF58"/>
</dbReference>
<feature type="domain" description="DUF58" evidence="1">
    <location>
        <begin position="192"/>
        <end position="353"/>
    </location>
</feature>
<dbReference type="PANTHER" id="PTHR33608">
    <property type="entry name" value="BLL2464 PROTEIN"/>
    <property type="match status" value="1"/>
</dbReference>
<dbReference type="AlphaFoldDB" id="A0A5S9QXT5"/>